<protein>
    <submittedName>
        <fullName evidence="1">NAD(P)H-dependent oxidoreductase subunit E</fullName>
    </submittedName>
</protein>
<dbReference type="Proteomes" id="UP000886748">
    <property type="component" value="Unassembled WGS sequence"/>
</dbReference>
<gene>
    <name evidence="1" type="ORF">IAD26_08165</name>
</gene>
<name>A0A9D1N116_9CLOT</name>
<reference evidence="1" key="1">
    <citation type="submission" date="2020-10" db="EMBL/GenBank/DDBJ databases">
        <authorList>
            <person name="Gilroy R."/>
        </authorList>
    </citation>
    <scope>NUCLEOTIDE SEQUENCE</scope>
    <source>
        <strain evidence="1">CHK154-7741</strain>
    </source>
</reference>
<accession>A0A9D1N116</accession>
<organism evidence="1 2">
    <name type="scientific">Candidatus Limenecus avicola</name>
    <dbReference type="NCBI Taxonomy" id="2840847"/>
    <lineage>
        <taxon>Bacteria</taxon>
        <taxon>Bacillati</taxon>
        <taxon>Bacillota</taxon>
        <taxon>Clostridia</taxon>
        <taxon>Eubacteriales</taxon>
        <taxon>Clostridiaceae</taxon>
        <taxon>Clostridiaceae incertae sedis</taxon>
        <taxon>Candidatus Limenecus</taxon>
    </lineage>
</organism>
<proteinExistence type="predicted"/>
<dbReference type="EMBL" id="DVOD01000059">
    <property type="protein sequence ID" value="HIU93090.1"/>
    <property type="molecule type" value="Genomic_DNA"/>
</dbReference>
<comment type="caution">
    <text evidence="1">The sequence shown here is derived from an EMBL/GenBank/DDBJ whole genome shotgun (WGS) entry which is preliminary data.</text>
</comment>
<evidence type="ECO:0000313" key="2">
    <source>
        <dbReference type="Proteomes" id="UP000886748"/>
    </source>
</evidence>
<evidence type="ECO:0000313" key="1">
    <source>
        <dbReference type="EMBL" id="HIU93090.1"/>
    </source>
</evidence>
<dbReference type="InterPro" id="IPR036249">
    <property type="entry name" value="Thioredoxin-like_sf"/>
</dbReference>
<dbReference type="Gene3D" id="3.40.30.10">
    <property type="entry name" value="Glutaredoxin"/>
    <property type="match status" value="1"/>
</dbReference>
<dbReference type="AlphaFoldDB" id="A0A9D1N116"/>
<sequence>MEESGKILVELCFGTTCFVMGASKLQELESLIPPQYKKYVDIKAHTCLDLCKNATYMKAPFVKIDGEIISEATVEKVLKAIESKLNG</sequence>
<reference evidence="1" key="2">
    <citation type="journal article" date="2021" name="PeerJ">
        <title>Extensive microbial diversity within the chicken gut microbiome revealed by metagenomics and culture.</title>
        <authorList>
            <person name="Gilroy R."/>
            <person name="Ravi A."/>
            <person name="Getino M."/>
            <person name="Pursley I."/>
            <person name="Horton D.L."/>
            <person name="Alikhan N.F."/>
            <person name="Baker D."/>
            <person name="Gharbi K."/>
            <person name="Hall N."/>
            <person name="Watson M."/>
            <person name="Adriaenssens E.M."/>
            <person name="Foster-Nyarko E."/>
            <person name="Jarju S."/>
            <person name="Secka A."/>
            <person name="Antonio M."/>
            <person name="Oren A."/>
            <person name="Chaudhuri R.R."/>
            <person name="La Ragione R."/>
            <person name="Hildebrand F."/>
            <person name="Pallen M.J."/>
        </authorList>
    </citation>
    <scope>NUCLEOTIDE SEQUENCE</scope>
    <source>
        <strain evidence="1">CHK154-7741</strain>
    </source>
</reference>
<dbReference type="SUPFAM" id="SSF52833">
    <property type="entry name" value="Thioredoxin-like"/>
    <property type="match status" value="1"/>
</dbReference>
<dbReference type="Pfam" id="PF01257">
    <property type="entry name" value="2Fe-2S_thioredx"/>
    <property type="match status" value="1"/>
</dbReference>